<name>A0A4Q7MJS8_9BURK</name>
<accession>A0A4Q7MJS8</accession>
<comment type="subcellular location">
    <subcellularLocation>
        <location evidence="1">Cell outer membrane</location>
    </subcellularLocation>
</comment>
<evidence type="ECO:0000313" key="3">
    <source>
        <dbReference type="EMBL" id="RZS66819.1"/>
    </source>
</evidence>
<dbReference type="InterPro" id="IPR011250">
    <property type="entry name" value="OMP/PagP_B-barrel"/>
</dbReference>
<keyword evidence="2" id="KW-0732">Signal</keyword>
<evidence type="ECO:0008006" key="5">
    <source>
        <dbReference type="Google" id="ProtNLM"/>
    </source>
</evidence>
<feature type="signal peptide" evidence="2">
    <location>
        <begin position="1"/>
        <end position="20"/>
    </location>
</feature>
<dbReference type="EMBL" id="SGWZ01000005">
    <property type="protein sequence ID" value="RZS66819.1"/>
    <property type="molecule type" value="Genomic_DNA"/>
</dbReference>
<dbReference type="Proteomes" id="UP000292039">
    <property type="component" value="Unassembled WGS sequence"/>
</dbReference>
<proteinExistence type="predicted"/>
<evidence type="ECO:0000313" key="4">
    <source>
        <dbReference type="Proteomes" id="UP000292039"/>
    </source>
</evidence>
<sequence length="322" mass="33350">MMSKTILSVVLLGAFVPAHAAVTGGTSNAAHVAPQASTALPFGANKPGLSLNGSSLVINLKDGPIYHIAKKYSNAPINSSLSASVDGLANPKYLTLKDVNAVAGLFTNPTLGQIWYEQRSPNEAVAGQQTAIFGVYSIRQIANPALPAAPKFGGLVIAEVPNLPAGTAVYFGEWGPRAGNPSTGSDTNLNLNTADHTVWYVGENATGNTKHLSTASYAVLGVNQHVPGQNDFFQGQLNATFGNQDKGSLNGALTRVSNTSDVVAFDNVTIDNNDGTFFKDAAGNRIISGQFFGPNADALAGYATRGTSNPADDVAFGGNRVQ</sequence>
<dbReference type="RefSeq" id="WP_130487612.1">
    <property type="nucleotide sequence ID" value="NZ_CBCSEB010000009.1"/>
</dbReference>
<dbReference type="GO" id="GO:0009279">
    <property type="term" value="C:cell outer membrane"/>
    <property type="evidence" value="ECO:0007669"/>
    <property type="project" value="UniProtKB-SubCell"/>
</dbReference>
<gene>
    <name evidence="3" type="ORF">EV679_2978</name>
</gene>
<evidence type="ECO:0000256" key="1">
    <source>
        <dbReference type="ARBA" id="ARBA00004442"/>
    </source>
</evidence>
<feature type="chain" id="PRO_5030098146" description="Transferrin-binding protein B C-lobe/N-lobe beta barrel domain-containing protein" evidence="2">
    <location>
        <begin position="21"/>
        <end position="322"/>
    </location>
</feature>
<comment type="caution">
    <text evidence="3">The sequence shown here is derived from an EMBL/GenBank/DDBJ whole genome shotgun (WGS) entry which is preliminary data.</text>
</comment>
<reference evidence="3 4" key="1">
    <citation type="submission" date="2019-02" db="EMBL/GenBank/DDBJ databases">
        <title>Genomic Encyclopedia of Type Strains, Phase IV (KMG-IV): sequencing the most valuable type-strain genomes for metagenomic binning, comparative biology and taxonomic classification.</title>
        <authorList>
            <person name="Goeker M."/>
        </authorList>
    </citation>
    <scope>NUCLEOTIDE SEQUENCE [LARGE SCALE GENOMIC DNA]</scope>
    <source>
        <strain evidence="3 4">DSM 16618</strain>
    </source>
</reference>
<dbReference type="SUPFAM" id="SSF56925">
    <property type="entry name" value="OMPA-like"/>
    <property type="match status" value="1"/>
</dbReference>
<organism evidence="3 4">
    <name type="scientific">Kerstersia gyiorum</name>
    <dbReference type="NCBI Taxonomy" id="206506"/>
    <lineage>
        <taxon>Bacteria</taxon>
        <taxon>Pseudomonadati</taxon>
        <taxon>Pseudomonadota</taxon>
        <taxon>Betaproteobacteria</taxon>
        <taxon>Burkholderiales</taxon>
        <taxon>Alcaligenaceae</taxon>
        <taxon>Kerstersia</taxon>
    </lineage>
</organism>
<dbReference type="NCBIfam" id="NF041636">
    <property type="entry name" value="slam_lipo"/>
    <property type="match status" value="1"/>
</dbReference>
<dbReference type="InterPro" id="IPR054843">
    <property type="entry name" value="Slam_hemophilin_C"/>
</dbReference>
<protein>
    <recommendedName>
        <fullName evidence="5">Transferrin-binding protein B C-lobe/N-lobe beta barrel domain-containing protein</fullName>
    </recommendedName>
</protein>
<dbReference type="AlphaFoldDB" id="A0A4Q7MJS8"/>
<evidence type="ECO:0000256" key="2">
    <source>
        <dbReference type="SAM" id="SignalP"/>
    </source>
</evidence>